<dbReference type="Proteomes" id="UP000239366">
    <property type="component" value="Unassembled WGS sequence"/>
</dbReference>
<gene>
    <name evidence="1" type="ORF">BST99_13120</name>
</gene>
<dbReference type="PROSITE" id="PS51257">
    <property type="entry name" value="PROKAR_LIPOPROTEIN"/>
    <property type="match status" value="1"/>
</dbReference>
<protein>
    <submittedName>
        <fullName evidence="1">Uncharacterized protein</fullName>
    </submittedName>
</protein>
<evidence type="ECO:0000313" key="2">
    <source>
        <dbReference type="Proteomes" id="UP000239366"/>
    </source>
</evidence>
<organism evidence="1 2">
    <name type="scientific">Aureicoccus marinus</name>
    <dbReference type="NCBI Taxonomy" id="754435"/>
    <lineage>
        <taxon>Bacteria</taxon>
        <taxon>Pseudomonadati</taxon>
        <taxon>Bacteroidota</taxon>
        <taxon>Flavobacteriia</taxon>
        <taxon>Flavobacteriales</taxon>
        <taxon>Flavobacteriaceae</taxon>
        <taxon>Aureicoccus</taxon>
    </lineage>
</organism>
<evidence type="ECO:0000313" key="1">
    <source>
        <dbReference type="EMBL" id="PQJ16532.1"/>
    </source>
</evidence>
<dbReference type="EMBL" id="MQVX01000001">
    <property type="protein sequence ID" value="PQJ16532.1"/>
    <property type="molecule type" value="Genomic_DNA"/>
</dbReference>
<comment type="caution">
    <text evidence="1">The sequence shown here is derived from an EMBL/GenBank/DDBJ whole genome shotgun (WGS) entry which is preliminary data.</text>
</comment>
<accession>A0A2S7T9C4</accession>
<dbReference type="OrthoDB" id="1446480at2"/>
<dbReference type="RefSeq" id="WP_105002202.1">
    <property type="nucleotide sequence ID" value="NZ_MQVX01000001.1"/>
</dbReference>
<keyword evidence="2" id="KW-1185">Reference proteome</keyword>
<dbReference type="AlphaFoldDB" id="A0A2S7T9C4"/>
<proteinExistence type="predicted"/>
<name>A0A2S7T9C4_9FLAO</name>
<reference evidence="2" key="1">
    <citation type="submission" date="2016-11" db="EMBL/GenBank/DDBJ databases">
        <title>Trade-off between light-utilization and light-protection in marine flavobacteria.</title>
        <authorList>
            <person name="Kumagai Y."/>
            <person name="Yoshizawa S."/>
            <person name="Kogure K."/>
        </authorList>
    </citation>
    <scope>NUCLEOTIDE SEQUENCE [LARGE SCALE GENOMIC DNA]</scope>
    <source>
        <strain evidence="2">SG-18</strain>
    </source>
</reference>
<sequence>MRPLIICFNCLIILFSCSEINGQEEQIQEITYRTMTRGSQKEVVVTANQLRAQANGVLSFQNTEELSTDQWNNYLEKCKSIQLATLEDLYASVENQSVDRGAAAELIIVTDQGEYHSPLFDENNPPQELEPLLALLKPHLVVQE</sequence>